<organism evidence="1 2">
    <name type="scientific">Saccharopolyspora taberi</name>
    <dbReference type="NCBI Taxonomy" id="60895"/>
    <lineage>
        <taxon>Bacteria</taxon>
        <taxon>Bacillati</taxon>
        <taxon>Actinomycetota</taxon>
        <taxon>Actinomycetes</taxon>
        <taxon>Pseudonocardiales</taxon>
        <taxon>Pseudonocardiaceae</taxon>
        <taxon>Saccharopolyspora</taxon>
    </lineage>
</organism>
<reference evidence="1 2" key="1">
    <citation type="journal article" date="2019" name="Int. J. Syst. Evol. Microbiol.">
        <title>The Global Catalogue of Microorganisms (GCM) 10K type strain sequencing project: providing services to taxonomists for standard genome sequencing and annotation.</title>
        <authorList>
            <consortium name="The Broad Institute Genomics Platform"/>
            <consortium name="The Broad Institute Genome Sequencing Center for Infectious Disease"/>
            <person name="Wu L."/>
            <person name="Ma J."/>
        </authorList>
    </citation>
    <scope>NUCLEOTIDE SEQUENCE [LARGE SCALE GENOMIC DNA]</scope>
    <source>
        <strain evidence="1 2">JCM 9383</strain>
    </source>
</reference>
<dbReference type="RefSeq" id="WP_344679482.1">
    <property type="nucleotide sequence ID" value="NZ_BAAAUX010000011.1"/>
</dbReference>
<dbReference type="InterPro" id="IPR029058">
    <property type="entry name" value="AB_hydrolase_fold"/>
</dbReference>
<sequence>MDSQYVETEIARFHYTKTGAGPVVVLVPGGGQWIYSYRNPSCYNVV</sequence>
<dbReference type="Gene3D" id="3.40.50.1820">
    <property type="entry name" value="alpha/beta hydrolase"/>
    <property type="match status" value="1"/>
</dbReference>
<evidence type="ECO:0008006" key="3">
    <source>
        <dbReference type="Google" id="ProtNLM"/>
    </source>
</evidence>
<evidence type="ECO:0000313" key="2">
    <source>
        <dbReference type="Proteomes" id="UP001500979"/>
    </source>
</evidence>
<comment type="caution">
    <text evidence="1">The sequence shown here is derived from an EMBL/GenBank/DDBJ whole genome shotgun (WGS) entry which is preliminary data.</text>
</comment>
<name>A0ABN3VDZ6_9PSEU</name>
<proteinExistence type="predicted"/>
<dbReference type="Proteomes" id="UP001500979">
    <property type="component" value="Unassembled WGS sequence"/>
</dbReference>
<dbReference type="SUPFAM" id="SSF53474">
    <property type="entry name" value="alpha/beta-Hydrolases"/>
    <property type="match status" value="1"/>
</dbReference>
<dbReference type="EMBL" id="BAAAUX010000011">
    <property type="protein sequence ID" value="GAA2787251.1"/>
    <property type="molecule type" value="Genomic_DNA"/>
</dbReference>
<keyword evidence="2" id="KW-1185">Reference proteome</keyword>
<evidence type="ECO:0000313" key="1">
    <source>
        <dbReference type="EMBL" id="GAA2787251.1"/>
    </source>
</evidence>
<accession>A0ABN3VDZ6</accession>
<protein>
    <recommendedName>
        <fullName evidence="3">Alpha/beta hydrolase</fullName>
    </recommendedName>
</protein>
<gene>
    <name evidence="1" type="ORF">GCM10010470_22110</name>
</gene>